<sequence length="360" mass="40161">MHERANKQRDEFFSAGRSFPQDARVKHYKDITELYKQTKALSDEKVAILDICHSLLVKYSQKLNKEIVNFKLELEADNPGITEQIEKRKRKCKDVSANIASSMNGNSSQLSETSSSLRGQRGQLDRTNRDLGSDSTSQQQNANHSLGGAQEEESNNRIHNSGGERNSDFPQLKVIVKRSLVNSHKNGIVNNSHSSSTNQAQLVSVQSGSSQGQYSMHSSKNVSSASMNNAGTSGHAAHGSQMMSLAAQESRHGRPRKLTSRAQEMLYTMQRHERRARSHTSHSPEQAQGSDDESDSDRRVWCFCREKGYGSMIACDNPTCRYEWFHYGCVNVTEKPKGRWYCSECAPKQGSGDIVVANKA</sequence>
<feature type="binding site" evidence="11">
    <location>
        <position position="304"/>
    </location>
    <ligand>
        <name>Zn(2+)</name>
        <dbReference type="ChEBI" id="CHEBI:29105"/>
        <label>1</label>
    </ligand>
</feature>
<feature type="binding site" evidence="11">
    <location>
        <position position="342"/>
    </location>
    <ligand>
        <name>Zn(2+)</name>
        <dbReference type="ChEBI" id="CHEBI:29105"/>
        <label>2</label>
    </ligand>
</feature>
<evidence type="ECO:0000256" key="4">
    <source>
        <dbReference type="ARBA" id="ARBA00022723"/>
    </source>
</evidence>
<dbReference type="InterPro" id="IPR019787">
    <property type="entry name" value="Znf_PHD-finger"/>
</dbReference>
<dbReference type="Pfam" id="PF12998">
    <property type="entry name" value="ING"/>
    <property type="match status" value="1"/>
</dbReference>
<dbReference type="PANTHER" id="PTHR10333:SF103">
    <property type="entry name" value="INHIBITOR OF GROWTH PROTEIN 3"/>
    <property type="match status" value="1"/>
</dbReference>
<evidence type="ECO:0000256" key="5">
    <source>
        <dbReference type="ARBA" id="ARBA00022771"/>
    </source>
</evidence>
<comment type="function">
    <text evidence="13">Component of an histone acetyltransferase complex.</text>
</comment>
<evidence type="ECO:0000256" key="3">
    <source>
        <dbReference type="ARBA" id="ARBA00022604"/>
    </source>
</evidence>
<keyword evidence="17" id="KW-1185">Reference proteome</keyword>
<dbReference type="GO" id="GO:0005634">
    <property type="term" value="C:nucleus"/>
    <property type="evidence" value="ECO:0007669"/>
    <property type="project" value="UniProtKB-SubCell"/>
</dbReference>
<dbReference type="AlphaFoldDB" id="A0A158RAT5"/>
<evidence type="ECO:0000256" key="12">
    <source>
        <dbReference type="PROSITE-ProRule" id="PRU00146"/>
    </source>
</evidence>
<gene>
    <name evidence="16" type="ORF">TCLT_LOCUS736</name>
</gene>
<feature type="region of interest" description="Disordered" evidence="14">
    <location>
        <begin position="99"/>
        <end position="171"/>
    </location>
</feature>
<comment type="subcellular location">
    <subcellularLocation>
        <location evidence="1 13">Nucleus</location>
    </subcellularLocation>
</comment>
<feature type="binding site" evidence="11">
    <location>
        <position position="315"/>
    </location>
    <ligand>
        <name>Zn(2+)</name>
        <dbReference type="ChEBI" id="CHEBI:29105"/>
        <label>2</label>
    </ligand>
</feature>
<evidence type="ECO:0000313" key="16">
    <source>
        <dbReference type="EMBL" id="VDM95823.1"/>
    </source>
</evidence>
<reference evidence="16 17" key="2">
    <citation type="submission" date="2018-11" db="EMBL/GenBank/DDBJ databases">
        <authorList>
            <consortium name="Pathogen Informatics"/>
        </authorList>
    </citation>
    <scope>NUCLEOTIDE SEQUENCE [LARGE SCALE GENOMIC DNA]</scope>
</reference>
<feature type="binding site" evidence="11">
    <location>
        <position position="345"/>
    </location>
    <ligand>
        <name>Zn(2+)</name>
        <dbReference type="ChEBI" id="CHEBI:29105"/>
        <label>2</label>
    </ligand>
</feature>
<evidence type="ECO:0000256" key="8">
    <source>
        <dbReference type="ARBA" id="ARBA00023015"/>
    </source>
</evidence>
<reference evidence="18" key="1">
    <citation type="submission" date="2016-04" db="UniProtKB">
        <authorList>
            <consortium name="WormBaseParasite"/>
        </authorList>
    </citation>
    <scope>IDENTIFICATION</scope>
</reference>
<organism evidence="18">
    <name type="scientific">Thelazia callipaeda</name>
    <name type="common">Oriental eyeworm</name>
    <name type="synonym">Parasitic nematode</name>
    <dbReference type="NCBI Taxonomy" id="103827"/>
    <lineage>
        <taxon>Eukaryota</taxon>
        <taxon>Metazoa</taxon>
        <taxon>Ecdysozoa</taxon>
        <taxon>Nematoda</taxon>
        <taxon>Chromadorea</taxon>
        <taxon>Rhabditida</taxon>
        <taxon>Spirurina</taxon>
        <taxon>Spiruromorpha</taxon>
        <taxon>Thelazioidea</taxon>
        <taxon>Thelaziidae</taxon>
        <taxon>Thelazia</taxon>
    </lineage>
</organism>
<dbReference type="SMART" id="SM00249">
    <property type="entry name" value="PHD"/>
    <property type="match status" value="1"/>
</dbReference>
<dbReference type="GO" id="GO:0035267">
    <property type="term" value="C:NuA4 histone acetyltransferase complex"/>
    <property type="evidence" value="ECO:0007669"/>
    <property type="project" value="TreeGrafter"/>
</dbReference>
<feature type="compositionally biased region" description="Polar residues" evidence="14">
    <location>
        <begin position="185"/>
        <end position="198"/>
    </location>
</feature>
<keyword evidence="8" id="KW-0805">Transcription regulation</keyword>
<evidence type="ECO:0000259" key="15">
    <source>
        <dbReference type="PROSITE" id="PS50016"/>
    </source>
</evidence>
<feature type="binding site" evidence="11">
    <location>
        <position position="302"/>
    </location>
    <ligand>
        <name>Zn(2+)</name>
        <dbReference type="ChEBI" id="CHEBI:29105"/>
        <label>1</label>
    </ligand>
</feature>
<comment type="subunit">
    <text evidence="13">Component of an histone acetyltransferase complex. Interacts with H3K4me3 and to a lesser extent with H3K4me2.</text>
</comment>
<keyword evidence="10 13" id="KW-0539">Nucleus</keyword>
<comment type="domain">
    <text evidence="13">The PHD-type zinc finger mediates the binding to H3K4me3.</text>
</comment>
<keyword evidence="3" id="KW-0341">Growth regulation</keyword>
<evidence type="ECO:0000256" key="13">
    <source>
        <dbReference type="RuleBase" id="RU361213"/>
    </source>
</evidence>
<keyword evidence="5 12" id="KW-0863">Zinc-finger</keyword>
<dbReference type="EMBL" id="UYYF01000063">
    <property type="protein sequence ID" value="VDM95823.1"/>
    <property type="molecule type" value="Genomic_DNA"/>
</dbReference>
<dbReference type="InterPro" id="IPR011011">
    <property type="entry name" value="Znf_FYVE_PHD"/>
</dbReference>
<feature type="compositionally biased region" description="Basic and acidic residues" evidence="14">
    <location>
        <begin position="123"/>
        <end position="132"/>
    </location>
</feature>
<evidence type="ECO:0000256" key="7">
    <source>
        <dbReference type="ARBA" id="ARBA00022853"/>
    </source>
</evidence>
<name>A0A158RAT5_THECL</name>
<feature type="compositionally biased region" description="Polar residues" evidence="14">
    <location>
        <begin position="133"/>
        <end position="144"/>
    </location>
</feature>
<feature type="region of interest" description="Disordered" evidence="14">
    <location>
        <begin position="185"/>
        <end position="257"/>
    </location>
</feature>
<keyword evidence="9" id="KW-0804">Transcription</keyword>
<feature type="compositionally biased region" description="Low complexity" evidence="14">
    <location>
        <begin position="107"/>
        <end position="116"/>
    </location>
</feature>
<evidence type="ECO:0000256" key="11">
    <source>
        <dbReference type="PIRSR" id="PIRSR628651-51"/>
    </source>
</evidence>
<feature type="binding site" evidence="11">
    <location>
        <position position="320"/>
    </location>
    <ligand>
        <name>Zn(2+)</name>
        <dbReference type="ChEBI" id="CHEBI:29105"/>
        <label>2</label>
    </ligand>
</feature>
<feature type="binding site" evidence="11">
    <location>
        <position position="326"/>
    </location>
    <ligand>
        <name>Zn(2+)</name>
        <dbReference type="ChEBI" id="CHEBI:29105"/>
        <label>1</label>
    </ligand>
</feature>
<comment type="similarity">
    <text evidence="2 13">Belongs to the ING family.</text>
</comment>
<evidence type="ECO:0000313" key="17">
    <source>
        <dbReference type="Proteomes" id="UP000276776"/>
    </source>
</evidence>
<evidence type="ECO:0000313" key="18">
    <source>
        <dbReference type="WBParaSite" id="TCLT_0000073501-mRNA-1"/>
    </source>
</evidence>
<dbReference type="Gene3D" id="6.10.140.1740">
    <property type="match status" value="1"/>
</dbReference>
<keyword evidence="7 13" id="KW-0156">Chromatin regulator</keyword>
<dbReference type="OrthoDB" id="5411773at2759"/>
<dbReference type="InterPro" id="IPR019786">
    <property type="entry name" value="Zinc_finger_PHD-type_CS"/>
</dbReference>
<dbReference type="SUPFAM" id="SSF57903">
    <property type="entry name" value="FYVE/PHD zinc finger"/>
    <property type="match status" value="1"/>
</dbReference>
<dbReference type="GO" id="GO:0006325">
    <property type="term" value="P:chromatin organization"/>
    <property type="evidence" value="ECO:0007669"/>
    <property type="project" value="UniProtKB-KW"/>
</dbReference>
<feature type="binding site" evidence="11">
    <location>
        <position position="329"/>
    </location>
    <ligand>
        <name>Zn(2+)</name>
        <dbReference type="ChEBI" id="CHEBI:29105"/>
        <label>1</label>
    </ligand>
</feature>
<dbReference type="InterPro" id="IPR028651">
    <property type="entry name" value="ING_fam"/>
</dbReference>
<feature type="region of interest" description="Disordered" evidence="14">
    <location>
        <begin position="270"/>
        <end position="295"/>
    </location>
</feature>
<evidence type="ECO:0000256" key="10">
    <source>
        <dbReference type="ARBA" id="ARBA00023242"/>
    </source>
</evidence>
<keyword evidence="6 11" id="KW-0862">Zinc</keyword>
<dbReference type="CDD" id="cd15587">
    <property type="entry name" value="PHD_Yng1p_like"/>
    <property type="match status" value="1"/>
</dbReference>
<keyword evidence="4 11" id="KW-0479">Metal-binding</keyword>
<dbReference type="InterPro" id="IPR013083">
    <property type="entry name" value="Znf_RING/FYVE/PHD"/>
</dbReference>
<dbReference type="OMA" id="RYEWFHY"/>
<accession>A0A158RAT5</accession>
<evidence type="ECO:0000256" key="14">
    <source>
        <dbReference type="SAM" id="MobiDB-lite"/>
    </source>
</evidence>
<feature type="domain" description="PHD-type" evidence="15">
    <location>
        <begin position="299"/>
        <end position="348"/>
    </location>
</feature>
<dbReference type="Proteomes" id="UP000276776">
    <property type="component" value="Unassembled WGS sequence"/>
</dbReference>
<evidence type="ECO:0000256" key="2">
    <source>
        <dbReference type="ARBA" id="ARBA00010210"/>
    </source>
</evidence>
<evidence type="ECO:0000256" key="1">
    <source>
        <dbReference type="ARBA" id="ARBA00004123"/>
    </source>
</evidence>
<feature type="compositionally biased region" description="Low complexity" evidence="14">
    <location>
        <begin position="199"/>
        <end position="219"/>
    </location>
</feature>
<dbReference type="GO" id="GO:0008270">
    <property type="term" value="F:zinc ion binding"/>
    <property type="evidence" value="ECO:0007669"/>
    <property type="project" value="UniProtKB-KW"/>
</dbReference>
<dbReference type="PANTHER" id="PTHR10333">
    <property type="entry name" value="INHIBITOR OF GROWTH PROTEIN"/>
    <property type="match status" value="1"/>
</dbReference>
<dbReference type="PROSITE" id="PS01359">
    <property type="entry name" value="ZF_PHD_1"/>
    <property type="match status" value="1"/>
</dbReference>
<protein>
    <recommendedName>
        <fullName evidence="13">Inhibitor of growth protein</fullName>
    </recommendedName>
</protein>
<dbReference type="InterPro" id="IPR001965">
    <property type="entry name" value="Znf_PHD"/>
</dbReference>
<dbReference type="Gene3D" id="3.30.40.10">
    <property type="entry name" value="Zinc/RING finger domain, C3HC4 (zinc finger)"/>
    <property type="match status" value="1"/>
</dbReference>
<evidence type="ECO:0000256" key="9">
    <source>
        <dbReference type="ARBA" id="ARBA00023163"/>
    </source>
</evidence>
<proteinExistence type="inferred from homology"/>
<dbReference type="InterPro" id="IPR024610">
    <property type="entry name" value="ING_N_histone-binding"/>
</dbReference>
<evidence type="ECO:0000256" key="6">
    <source>
        <dbReference type="ARBA" id="ARBA00022833"/>
    </source>
</evidence>
<feature type="compositionally biased region" description="Polar residues" evidence="14">
    <location>
        <begin position="220"/>
        <end position="232"/>
    </location>
</feature>
<dbReference type="WBParaSite" id="TCLT_0000073501-mRNA-1">
    <property type="protein sequence ID" value="TCLT_0000073501-mRNA-1"/>
    <property type="gene ID" value="TCLT_0000073501"/>
</dbReference>
<dbReference type="STRING" id="103827.A0A158RAT5"/>
<dbReference type="PROSITE" id="PS50016">
    <property type="entry name" value="ZF_PHD_2"/>
    <property type="match status" value="1"/>
</dbReference>